<protein>
    <recommendedName>
        <fullName evidence="15">ATP-dependent zinc metalloprotease FtsH</fullName>
        <ecNumber evidence="15">3.4.24.-</ecNumber>
    </recommendedName>
</protein>
<dbReference type="FunFam" id="3.40.50.300:FF:000001">
    <property type="entry name" value="ATP-dependent zinc metalloprotease FtsH"/>
    <property type="match status" value="1"/>
</dbReference>
<dbReference type="PANTHER" id="PTHR23076:SF97">
    <property type="entry name" value="ATP-DEPENDENT ZINC METALLOPROTEASE YME1L1"/>
    <property type="match status" value="1"/>
</dbReference>
<keyword evidence="8 15" id="KW-0378">Hydrolase</keyword>
<evidence type="ECO:0000256" key="5">
    <source>
        <dbReference type="ARBA" id="ARBA00022692"/>
    </source>
</evidence>
<evidence type="ECO:0000256" key="17">
    <source>
        <dbReference type="SAM" id="MobiDB-lite"/>
    </source>
</evidence>
<dbReference type="InterPro" id="IPR041569">
    <property type="entry name" value="AAA_lid_3"/>
</dbReference>
<dbReference type="InterPro" id="IPR003593">
    <property type="entry name" value="AAA+_ATPase"/>
</dbReference>
<comment type="subcellular location">
    <subcellularLocation>
        <location evidence="15">Cell membrane</location>
        <topology evidence="15">Multi-pass membrane protein</topology>
        <orientation evidence="15">Cytoplasmic side</orientation>
    </subcellularLocation>
    <subcellularLocation>
        <location evidence="1">Membrane</location>
    </subcellularLocation>
</comment>
<feature type="domain" description="AAA+ ATPase" evidence="18">
    <location>
        <begin position="201"/>
        <end position="340"/>
    </location>
</feature>
<dbReference type="Gene3D" id="1.10.8.60">
    <property type="match status" value="1"/>
</dbReference>
<dbReference type="SMART" id="SM00382">
    <property type="entry name" value="AAA"/>
    <property type="match status" value="1"/>
</dbReference>
<feature type="binding site" evidence="15">
    <location>
        <position position="507"/>
    </location>
    <ligand>
        <name>Zn(2+)</name>
        <dbReference type="ChEBI" id="CHEBI:29105"/>
        <note>catalytic</note>
    </ligand>
</feature>
<dbReference type="SUPFAM" id="SSF52540">
    <property type="entry name" value="P-loop containing nucleoside triphosphate hydrolases"/>
    <property type="match status" value="1"/>
</dbReference>
<feature type="transmembrane region" description="Helical" evidence="15">
    <location>
        <begin position="115"/>
        <end position="136"/>
    </location>
</feature>
<feature type="binding site" evidence="15">
    <location>
        <position position="431"/>
    </location>
    <ligand>
        <name>Zn(2+)</name>
        <dbReference type="ChEBI" id="CHEBI:29105"/>
        <note>catalytic</note>
    </ligand>
</feature>
<dbReference type="PROSITE" id="PS00674">
    <property type="entry name" value="AAA"/>
    <property type="match status" value="1"/>
</dbReference>
<dbReference type="InterPro" id="IPR003960">
    <property type="entry name" value="ATPase_AAA_CS"/>
</dbReference>
<keyword evidence="13 15" id="KW-0472">Membrane</keyword>
<dbReference type="InterPro" id="IPR027417">
    <property type="entry name" value="P-loop_NTPase"/>
</dbReference>
<dbReference type="GO" id="GO:0008270">
    <property type="term" value="F:zinc ion binding"/>
    <property type="evidence" value="ECO:0007669"/>
    <property type="project" value="UniProtKB-UniRule"/>
</dbReference>
<dbReference type="InterPro" id="IPR000642">
    <property type="entry name" value="Peptidase_M41"/>
</dbReference>
<evidence type="ECO:0000256" key="1">
    <source>
        <dbReference type="ARBA" id="ARBA00004370"/>
    </source>
</evidence>
<dbReference type="FunFam" id="1.20.58.760:FF:000001">
    <property type="entry name" value="ATP-dependent zinc metalloprotease FtsH"/>
    <property type="match status" value="1"/>
</dbReference>
<keyword evidence="20" id="KW-1185">Reference proteome</keyword>
<dbReference type="EMBL" id="SDWU01000009">
    <property type="protein sequence ID" value="RYC02291.1"/>
    <property type="molecule type" value="Genomic_DNA"/>
</dbReference>
<keyword evidence="7 15" id="KW-0547">Nucleotide-binding</keyword>
<comment type="similarity">
    <text evidence="16">Belongs to the AAA ATPase family.</text>
</comment>
<gene>
    <name evidence="15" type="primary">ftsH</name>
    <name evidence="19" type="ORF">EUA07_09475</name>
</gene>
<evidence type="ECO:0000256" key="7">
    <source>
        <dbReference type="ARBA" id="ARBA00022741"/>
    </source>
</evidence>
<evidence type="ECO:0000256" key="16">
    <source>
        <dbReference type="RuleBase" id="RU003651"/>
    </source>
</evidence>
<evidence type="ECO:0000256" key="15">
    <source>
        <dbReference type="HAMAP-Rule" id="MF_01458"/>
    </source>
</evidence>
<dbReference type="Gene3D" id="3.40.50.300">
    <property type="entry name" value="P-loop containing nucleotide triphosphate hydrolases"/>
    <property type="match status" value="1"/>
</dbReference>
<evidence type="ECO:0000313" key="19">
    <source>
        <dbReference type="EMBL" id="RYC02291.1"/>
    </source>
</evidence>
<name>A0A4Q2SF57_9ACTN</name>
<organism evidence="19 20">
    <name type="scientific">Nocardioides ganghwensis</name>
    <dbReference type="NCBI Taxonomy" id="252230"/>
    <lineage>
        <taxon>Bacteria</taxon>
        <taxon>Bacillati</taxon>
        <taxon>Actinomycetota</taxon>
        <taxon>Actinomycetes</taxon>
        <taxon>Propionibacteriales</taxon>
        <taxon>Nocardioidaceae</taxon>
        <taxon>Nocardioides</taxon>
    </lineage>
</organism>
<dbReference type="SUPFAM" id="SSF140990">
    <property type="entry name" value="FtsH protease domain-like"/>
    <property type="match status" value="1"/>
</dbReference>
<comment type="cofactor">
    <cofactor evidence="15">
        <name>Zn(2+)</name>
        <dbReference type="ChEBI" id="CHEBI:29105"/>
    </cofactor>
    <text evidence="15">Binds 1 zinc ion per subunit.</text>
</comment>
<dbReference type="Pfam" id="PF06480">
    <property type="entry name" value="FtsH_ext"/>
    <property type="match status" value="1"/>
</dbReference>
<keyword evidence="9 15" id="KW-0862">Zinc</keyword>
<dbReference type="InterPro" id="IPR003959">
    <property type="entry name" value="ATPase_AAA_core"/>
</dbReference>
<dbReference type="RefSeq" id="WP_129454904.1">
    <property type="nucleotide sequence ID" value="NZ_JACXYX010000005.1"/>
</dbReference>
<dbReference type="PANTHER" id="PTHR23076">
    <property type="entry name" value="METALLOPROTEASE M41 FTSH"/>
    <property type="match status" value="1"/>
</dbReference>
<dbReference type="Gene3D" id="1.20.58.760">
    <property type="entry name" value="Peptidase M41"/>
    <property type="match status" value="1"/>
</dbReference>
<feature type="region of interest" description="Disordered" evidence="17">
    <location>
        <begin position="646"/>
        <end position="690"/>
    </location>
</feature>
<dbReference type="GO" id="GO:0004222">
    <property type="term" value="F:metalloendopeptidase activity"/>
    <property type="evidence" value="ECO:0007669"/>
    <property type="project" value="InterPro"/>
</dbReference>
<dbReference type="GO" id="GO:0005524">
    <property type="term" value="F:ATP binding"/>
    <property type="evidence" value="ECO:0007669"/>
    <property type="project" value="UniProtKB-UniRule"/>
</dbReference>
<dbReference type="FunFam" id="1.10.8.60:FF:000001">
    <property type="entry name" value="ATP-dependent zinc metalloprotease FtsH"/>
    <property type="match status" value="1"/>
</dbReference>
<keyword evidence="5 15" id="KW-0812">Transmembrane</keyword>
<evidence type="ECO:0000259" key="18">
    <source>
        <dbReference type="SMART" id="SM00382"/>
    </source>
</evidence>
<reference evidence="19 20" key="1">
    <citation type="submission" date="2019-01" db="EMBL/GenBank/DDBJ databases">
        <title>Novel species of Nocardioides.</title>
        <authorList>
            <person name="Liu Q."/>
            <person name="Xin Y.-H."/>
        </authorList>
    </citation>
    <scope>NUCLEOTIDE SEQUENCE [LARGE SCALE GENOMIC DNA]</scope>
    <source>
        <strain evidence="19 20">CGMCC 4.6875</strain>
    </source>
</reference>
<comment type="subunit">
    <text evidence="15">Homohexamer.</text>
</comment>
<evidence type="ECO:0000313" key="20">
    <source>
        <dbReference type="Proteomes" id="UP000293291"/>
    </source>
</evidence>
<dbReference type="Pfam" id="PF00004">
    <property type="entry name" value="AAA"/>
    <property type="match status" value="1"/>
</dbReference>
<evidence type="ECO:0000256" key="11">
    <source>
        <dbReference type="ARBA" id="ARBA00022989"/>
    </source>
</evidence>
<dbReference type="Proteomes" id="UP000293291">
    <property type="component" value="Unassembled WGS sequence"/>
</dbReference>
<evidence type="ECO:0000256" key="2">
    <source>
        <dbReference type="ARBA" id="ARBA00010044"/>
    </source>
</evidence>
<dbReference type="GO" id="GO:0030163">
    <property type="term" value="P:protein catabolic process"/>
    <property type="evidence" value="ECO:0007669"/>
    <property type="project" value="UniProtKB-UniRule"/>
</dbReference>
<dbReference type="CDD" id="cd19501">
    <property type="entry name" value="RecA-like_FtsH"/>
    <property type="match status" value="1"/>
</dbReference>
<dbReference type="OrthoDB" id="9809379at2"/>
<evidence type="ECO:0000256" key="3">
    <source>
        <dbReference type="ARBA" id="ARBA00022475"/>
    </source>
</evidence>
<evidence type="ECO:0000256" key="14">
    <source>
        <dbReference type="ARBA" id="ARBA00061570"/>
    </source>
</evidence>
<dbReference type="EC" id="3.4.24.-" evidence="15"/>
<comment type="function">
    <text evidence="15">Acts as a processive, ATP-dependent zinc metallopeptidase for both cytoplasmic and membrane proteins. Plays a role in the quality control of integral membrane proteins.</text>
</comment>
<keyword evidence="3 15" id="KW-1003">Cell membrane</keyword>
<feature type="transmembrane region" description="Helical" evidence="15">
    <location>
        <begin position="12"/>
        <end position="29"/>
    </location>
</feature>
<dbReference type="Pfam" id="PF17862">
    <property type="entry name" value="AAA_lid_3"/>
    <property type="match status" value="1"/>
</dbReference>
<dbReference type="AlphaFoldDB" id="A0A4Q2SF57"/>
<dbReference type="NCBIfam" id="TIGR01241">
    <property type="entry name" value="FtsH_fam"/>
    <property type="match status" value="1"/>
</dbReference>
<proteinExistence type="inferred from homology"/>
<evidence type="ECO:0000256" key="4">
    <source>
        <dbReference type="ARBA" id="ARBA00022670"/>
    </source>
</evidence>
<accession>A0A4Q2SF57</accession>
<evidence type="ECO:0000256" key="8">
    <source>
        <dbReference type="ARBA" id="ARBA00022801"/>
    </source>
</evidence>
<dbReference type="InterPro" id="IPR011546">
    <property type="entry name" value="Pept_M41_FtsH_extracell"/>
</dbReference>
<keyword evidence="6 15" id="KW-0479">Metal-binding</keyword>
<keyword evidence="12 15" id="KW-0482">Metalloprotease</keyword>
<evidence type="ECO:0000256" key="6">
    <source>
        <dbReference type="ARBA" id="ARBA00022723"/>
    </source>
</evidence>
<evidence type="ECO:0000256" key="9">
    <source>
        <dbReference type="ARBA" id="ARBA00022833"/>
    </source>
</evidence>
<keyword evidence="11 15" id="KW-1133">Transmembrane helix</keyword>
<dbReference type="InterPro" id="IPR037219">
    <property type="entry name" value="Peptidase_M41-like"/>
</dbReference>
<dbReference type="GO" id="GO:0006508">
    <property type="term" value="P:proteolysis"/>
    <property type="evidence" value="ECO:0007669"/>
    <property type="project" value="UniProtKB-KW"/>
</dbReference>
<dbReference type="GO" id="GO:0005886">
    <property type="term" value="C:plasma membrane"/>
    <property type="evidence" value="ECO:0007669"/>
    <property type="project" value="UniProtKB-SubCell"/>
</dbReference>
<comment type="similarity">
    <text evidence="2 15">In the C-terminal section; belongs to the peptidase M41 family.</text>
</comment>
<comment type="similarity">
    <text evidence="14 15">In the central section; belongs to the AAA ATPase family.</text>
</comment>
<evidence type="ECO:0000256" key="13">
    <source>
        <dbReference type="ARBA" id="ARBA00023136"/>
    </source>
</evidence>
<dbReference type="HAMAP" id="MF_01458">
    <property type="entry name" value="FtsH"/>
    <property type="match status" value="1"/>
</dbReference>
<dbReference type="GO" id="GO:0016887">
    <property type="term" value="F:ATP hydrolysis activity"/>
    <property type="evidence" value="ECO:0007669"/>
    <property type="project" value="UniProtKB-UniRule"/>
</dbReference>
<dbReference type="GO" id="GO:0004176">
    <property type="term" value="F:ATP-dependent peptidase activity"/>
    <property type="evidence" value="ECO:0007669"/>
    <property type="project" value="InterPro"/>
</dbReference>
<dbReference type="InterPro" id="IPR005936">
    <property type="entry name" value="FtsH"/>
</dbReference>
<keyword evidence="10 15" id="KW-0067">ATP-binding</keyword>
<feature type="binding site" evidence="15">
    <location>
        <begin position="209"/>
        <end position="216"/>
    </location>
    <ligand>
        <name>ATP</name>
        <dbReference type="ChEBI" id="CHEBI:30616"/>
    </ligand>
</feature>
<feature type="active site" evidence="15">
    <location>
        <position position="432"/>
    </location>
</feature>
<comment type="caution">
    <text evidence="19">The sequence shown here is derived from an EMBL/GenBank/DDBJ whole genome shotgun (WGS) entry which is preliminary data.</text>
</comment>
<sequence>MPVKRIFKGPWLWIVLSAFAVLLAIQFLAPSDGYDEVNTSTLASYIDEGKVDKITFIDGDQEIQATLDEGTREEGDKVVAYYIQGEQEELLAAVKEAKAAETLETYNSKNPQPSFLGSLLATLLPFALIILLFIFLMNQAQGGGGRGVMQFAKSKAKLITKDMPKTTFSDVAGCEEAIEELGEIKEFLTDPAKFQAVGAKIPKGVLLYGPPGTGKTLLARAVAGEAGVPFYSISGSDFVEMFVGVGASRVRDLFEQAKENPPAIVFIDEIDAVGRHRGAGMGGGHDEREQTLNQLLVEMDGFDVRGGVILIAATNRPDVLDPALLRPGRFDRQVQVDAPDLNGRHKILQVHSRGKPIAKDIDLLSIARRTPGFTGADLANVLNEAALLTARSNAKMITDASLDEAIDRVIAGPQRRTRLMSEREKLITAYHEGGHALVAAALPGTDPVHKVTILPRGRALGYTMVLPDRDKYSQTRSEMLDSLAYMLGGMAAEALIFHDVTSGAGNDIEKATNLARAMVTQYGMTERLGAVKLGDSNSEPFLGRDMGHTRNYSEETAAAVDGEVKTLLGHAHQEAFEILETNRDVLDALVLALLDKETLDKAEIAEIFEPLTRRPARPAWTGSPERVPSTIPPVDIPQAIRDRVIADASAQEEETRNAGAILTPPGAGGDIHGTPELGGDTPTPPHPDAP</sequence>
<keyword evidence="4 15" id="KW-0645">Protease</keyword>
<evidence type="ECO:0000256" key="12">
    <source>
        <dbReference type="ARBA" id="ARBA00023049"/>
    </source>
</evidence>
<evidence type="ECO:0000256" key="10">
    <source>
        <dbReference type="ARBA" id="ARBA00022840"/>
    </source>
</evidence>
<dbReference type="Pfam" id="PF01434">
    <property type="entry name" value="Peptidase_M41"/>
    <property type="match status" value="1"/>
</dbReference>
<feature type="binding site" evidence="15">
    <location>
        <position position="435"/>
    </location>
    <ligand>
        <name>Zn(2+)</name>
        <dbReference type="ChEBI" id="CHEBI:29105"/>
        <note>catalytic</note>
    </ligand>
</feature>